<proteinExistence type="predicted"/>
<evidence type="ECO:0000313" key="2">
    <source>
        <dbReference type="EMBL" id="RHW74262.1"/>
    </source>
</evidence>
<comment type="caution">
    <text evidence="2">The sequence shown here is derived from an EMBL/GenBank/DDBJ whole genome shotgun (WGS) entry which is preliminary data.</text>
</comment>
<name>A0A3L6LCA2_9TRYP</name>
<evidence type="ECO:0000256" key="1">
    <source>
        <dbReference type="SAM" id="Phobius"/>
    </source>
</evidence>
<organism evidence="2 3">
    <name type="scientific">Trypanosoma brucei equiperdum</name>
    <dbReference type="NCBI Taxonomy" id="630700"/>
    <lineage>
        <taxon>Eukaryota</taxon>
        <taxon>Discoba</taxon>
        <taxon>Euglenozoa</taxon>
        <taxon>Kinetoplastea</taxon>
        <taxon>Metakinetoplastina</taxon>
        <taxon>Trypanosomatida</taxon>
        <taxon>Trypanosomatidae</taxon>
        <taxon>Trypanosoma</taxon>
    </lineage>
</organism>
<dbReference type="AlphaFoldDB" id="A0A3L6LCA2"/>
<accession>A0A3L6LCA2</accession>
<dbReference type="EMBL" id="QSBY01000001">
    <property type="protein sequence ID" value="RHW74262.1"/>
    <property type="molecule type" value="Genomic_DNA"/>
</dbReference>
<keyword evidence="1" id="KW-1133">Transmembrane helix</keyword>
<gene>
    <name evidence="2" type="ORF">DPX39_010023800</name>
</gene>
<sequence>MHWFLWEQKWVGSEFLFVFFIIINLFPFLYICRYLCVLVFAFVSSLHSVTCSLRIHNFLLYFTRDRVDTNAPGAFSSVFFSFFIICLHKCILLLLLLLL</sequence>
<keyword evidence="1" id="KW-0472">Membrane</keyword>
<keyword evidence="1" id="KW-0812">Transmembrane</keyword>
<dbReference type="Proteomes" id="UP000266743">
    <property type="component" value="Chromosome 1"/>
</dbReference>
<protein>
    <submittedName>
        <fullName evidence="2">Uncharacterized protein</fullName>
    </submittedName>
</protein>
<reference evidence="2 3" key="1">
    <citation type="submission" date="2018-09" db="EMBL/GenBank/DDBJ databases">
        <title>whole genome sequence of T. equiperdum IVM-t1 strain.</title>
        <authorList>
            <person name="Suganuma K."/>
        </authorList>
    </citation>
    <scope>NUCLEOTIDE SEQUENCE [LARGE SCALE GENOMIC DNA]</scope>
    <source>
        <strain evidence="2 3">IVM-t1</strain>
    </source>
</reference>
<feature type="transmembrane region" description="Helical" evidence="1">
    <location>
        <begin position="15"/>
        <end position="32"/>
    </location>
</feature>
<feature type="transmembrane region" description="Helical" evidence="1">
    <location>
        <begin position="39"/>
        <end position="62"/>
    </location>
</feature>
<evidence type="ECO:0000313" key="3">
    <source>
        <dbReference type="Proteomes" id="UP000266743"/>
    </source>
</evidence>
<feature type="transmembrane region" description="Helical" evidence="1">
    <location>
        <begin position="74"/>
        <end position="98"/>
    </location>
</feature>